<feature type="compositionally biased region" description="Low complexity" evidence="1">
    <location>
        <begin position="202"/>
        <end position="229"/>
    </location>
</feature>
<feature type="region of interest" description="Disordered" evidence="1">
    <location>
        <begin position="247"/>
        <end position="275"/>
    </location>
</feature>
<dbReference type="GeneID" id="20203533"/>
<evidence type="ECO:0000256" key="1">
    <source>
        <dbReference type="SAM" id="MobiDB-lite"/>
    </source>
</evidence>
<feature type="region of interest" description="Disordered" evidence="1">
    <location>
        <begin position="60"/>
        <end position="85"/>
    </location>
</feature>
<reference evidence="4" key="1">
    <citation type="submission" date="2012-12" db="EMBL/GenBank/DDBJ databases">
        <authorList>
            <person name="Hellsten U."/>
            <person name="Grimwood J."/>
            <person name="Chapman J.A."/>
            <person name="Shapiro H."/>
            <person name="Aerts A."/>
            <person name="Otillar R.P."/>
            <person name="Terry A.Y."/>
            <person name="Boore J.L."/>
            <person name="Simakov O."/>
            <person name="Marletaz F."/>
            <person name="Cho S.-J."/>
            <person name="Edsinger-Gonzales E."/>
            <person name="Havlak P."/>
            <person name="Kuo D.-H."/>
            <person name="Larsson T."/>
            <person name="Lv J."/>
            <person name="Arendt D."/>
            <person name="Savage R."/>
            <person name="Osoegawa K."/>
            <person name="de Jong P."/>
            <person name="Lindberg D.R."/>
            <person name="Seaver E.C."/>
            <person name="Weisblat D.A."/>
            <person name="Putnam N.H."/>
            <person name="Grigoriev I.V."/>
            <person name="Rokhsar D.S."/>
        </authorList>
    </citation>
    <scope>NUCLEOTIDE SEQUENCE</scope>
</reference>
<dbReference type="AlphaFoldDB" id="T1F3Y4"/>
<feature type="compositionally biased region" description="Polar residues" evidence="1">
    <location>
        <begin position="156"/>
        <end position="178"/>
    </location>
</feature>
<dbReference type="EnsemblMetazoa" id="HelroT171217">
    <property type="protein sequence ID" value="HelroP171217"/>
    <property type="gene ID" value="HelroG171217"/>
</dbReference>
<dbReference type="EMBL" id="KB096325">
    <property type="protein sequence ID" value="ESO05573.1"/>
    <property type="molecule type" value="Genomic_DNA"/>
</dbReference>
<reference evidence="3" key="3">
    <citation type="submission" date="2015-06" db="UniProtKB">
        <authorList>
            <consortium name="EnsemblMetazoa"/>
        </authorList>
    </citation>
    <scope>IDENTIFICATION</scope>
</reference>
<evidence type="ECO:0000313" key="2">
    <source>
        <dbReference type="EMBL" id="ESO05573.1"/>
    </source>
</evidence>
<evidence type="ECO:0000313" key="3">
    <source>
        <dbReference type="EnsemblMetazoa" id="HelroP171217"/>
    </source>
</evidence>
<gene>
    <name evidence="3" type="primary">20203533</name>
    <name evidence="2" type="ORF">HELRODRAFT_171217</name>
</gene>
<protein>
    <submittedName>
        <fullName evidence="2 3">Uncharacterized protein</fullName>
    </submittedName>
</protein>
<evidence type="ECO:0000313" key="4">
    <source>
        <dbReference type="Proteomes" id="UP000015101"/>
    </source>
</evidence>
<dbReference type="KEGG" id="hro:HELRODRAFT_171217"/>
<feature type="compositionally biased region" description="Low complexity" evidence="1">
    <location>
        <begin position="428"/>
        <end position="442"/>
    </location>
</feature>
<dbReference type="CTD" id="20203533"/>
<dbReference type="Proteomes" id="UP000015101">
    <property type="component" value="Unassembled WGS sequence"/>
</dbReference>
<proteinExistence type="predicted"/>
<feature type="region of interest" description="Disordered" evidence="1">
    <location>
        <begin position="113"/>
        <end position="229"/>
    </location>
</feature>
<sequence>MVLTIQQQKFKLLLEEAITLLCKSSLPYKMEASVEALIGVTLDSSDVFLISIKESFDNKMEDGDLVDGDHSHFSSEKDSVLNVHDESSLIENSYNDDYNEDDGSNVEIIDKTNDAKHQNEDDNEDNDVGDEGIINGESKQDDSTNSQGNKKCPSIYASTKSSRSSGSILTVTGTTAACSNKPDGTISKHANKSGTNVDTFQNKNTNKNDINDNNVKHSNNSSINSNNYINKIDKSSKSSADKLFYSCGDSETPSKKRRRNNDNVNSDHLHDNNVSMNENENYINNQQVQHCSNNNNNVGFGKNNFSKTFIPDEACLQSSKQQQQQQRHQQLKHQQQQKHQQHSENHLNNLTEFICGNLAEIKSEIFDDNLLTSCFNENVSDVNNSNKNQLKLRSTVLSHDRRVSTYQGHNNPHINVKVEKFLSPIDMNSSSNTGNNNSHTTNDACQPPNLNPTQISMATDILNISGAFVNIGSAKAFQHSLRALSKSQLSDVINNMSVPPSNAYSVGLLCTEGVSRVFYKIPPTMIKQEALDFYNLDFYTYNNLYYNSVRVPHNIRDPEDWKALIAMKNPFTYNGAAHS</sequence>
<feature type="compositionally biased region" description="Basic residues" evidence="1">
    <location>
        <begin position="329"/>
        <end position="340"/>
    </location>
</feature>
<keyword evidence="4" id="KW-1185">Reference proteome</keyword>
<feature type="compositionally biased region" description="Acidic residues" evidence="1">
    <location>
        <begin position="121"/>
        <end position="130"/>
    </location>
</feature>
<feature type="compositionally biased region" description="Polar residues" evidence="1">
    <location>
        <begin position="192"/>
        <end position="201"/>
    </location>
</feature>
<feature type="region of interest" description="Disordered" evidence="1">
    <location>
        <begin position="425"/>
        <end position="449"/>
    </location>
</feature>
<accession>T1F3Y4</accession>
<feature type="compositionally biased region" description="Low complexity" evidence="1">
    <location>
        <begin position="317"/>
        <end position="328"/>
    </location>
</feature>
<dbReference type="InParanoid" id="T1F3Y4"/>
<reference evidence="2 4" key="2">
    <citation type="journal article" date="2013" name="Nature">
        <title>Insights into bilaterian evolution from three spiralian genomes.</title>
        <authorList>
            <person name="Simakov O."/>
            <person name="Marletaz F."/>
            <person name="Cho S.J."/>
            <person name="Edsinger-Gonzales E."/>
            <person name="Havlak P."/>
            <person name="Hellsten U."/>
            <person name="Kuo D.H."/>
            <person name="Larsson T."/>
            <person name="Lv J."/>
            <person name="Arendt D."/>
            <person name="Savage R."/>
            <person name="Osoegawa K."/>
            <person name="de Jong P."/>
            <person name="Grimwood J."/>
            <person name="Chapman J.A."/>
            <person name="Shapiro H."/>
            <person name="Aerts A."/>
            <person name="Otillar R.P."/>
            <person name="Terry A.Y."/>
            <person name="Boore J.L."/>
            <person name="Grigoriev I.V."/>
            <person name="Lindberg D.R."/>
            <person name="Seaver E.C."/>
            <person name="Weisblat D.A."/>
            <person name="Putnam N.H."/>
            <person name="Rokhsar D.S."/>
        </authorList>
    </citation>
    <scope>NUCLEOTIDE SEQUENCE</scope>
</reference>
<organism evidence="3 4">
    <name type="scientific">Helobdella robusta</name>
    <name type="common">Californian leech</name>
    <dbReference type="NCBI Taxonomy" id="6412"/>
    <lineage>
        <taxon>Eukaryota</taxon>
        <taxon>Metazoa</taxon>
        <taxon>Spiralia</taxon>
        <taxon>Lophotrochozoa</taxon>
        <taxon>Annelida</taxon>
        <taxon>Clitellata</taxon>
        <taxon>Hirudinea</taxon>
        <taxon>Rhynchobdellida</taxon>
        <taxon>Glossiphoniidae</taxon>
        <taxon>Helobdella</taxon>
    </lineage>
</organism>
<dbReference type="EMBL" id="AMQM01003823">
    <property type="status" value="NOT_ANNOTATED_CDS"/>
    <property type="molecule type" value="Genomic_DNA"/>
</dbReference>
<feature type="region of interest" description="Disordered" evidence="1">
    <location>
        <begin position="316"/>
        <end position="343"/>
    </location>
</feature>
<name>T1F3Y4_HELRO</name>
<dbReference type="RefSeq" id="XP_009016206.1">
    <property type="nucleotide sequence ID" value="XM_009017958.1"/>
</dbReference>
<dbReference type="HOGENOM" id="CLU_471154_0_0_1"/>